<reference evidence="2 3" key="1">
    <citation type="submission" date="2017-09" db="EMBL/GenBank/DDBJ databases">
        <title>Bacterial strain isolated from the female urinary microbiota.</title>
        <authorList>
            <person name="Thomas-White K."/>
            <person name="Kumar N."/>
            <person name="Forster S."/>
            <person name="Putonti C."/>
            <person name="Lawley T."/>
            <person name="Wolfe A.J."/>
        </authorList>
    </citation>
    <scope>NUCLEOTIDE SEQUENCE [LARGE SCALE GENOMIC DNA]</scope>
    <source>
        <strain evidence="2 3">UMB0680</strain>
    </source>
</reference>
<evidence type="ECO:0000256" key="1">
    <source>
        <dbReference type="PIRNR" id="PIRNR006221"/>
    </source>
</evidence>
<keyword evidence="1" id="KW-0808">Transferase</keyword>
<dbReference type="GeneID" id="86841706"/>
<dbReference type="EMBL" id="PNFZ01000001">
    <property type="protein sequence ID" value="PMB99395.1"/>
    <property type="molecule type" value="Genomic_DNA"/>
</dbReference>
<name>A0A2N6PL50_9MICO</name>
<keyword evidence="3" id="KW-1185">Reference proteome</keyword>
<gene>
    <name evidence="2" type="ORF">CJ198_02430</name>
</gene>
<evidence type="ECO:0000313" key="3">
    <source>
        <dbReference type="Proteomes" id="UP000235703"/>
    </source>
</evidence>
<evidence type="ECO:0000313" key="2">
    <source>
        <dbReference type="EMBL" id="PMB99395.1"/>
    </source>
</evidence>
<dbReference type="SUPFAM" id="SSF56112">
    <property type="entry name" value="Protein kinase-like (PK-like)"/>
    <property type="match status" value="1"/>
</dbReference>
<dbReference type="InterPro" id="IPR016477">
    <property type="entry name" value="Fructo-/Ketosamine-3-kinase"/>
</dbReference>
<keyword evidence="1 2" id="KW-0418">Kinase</keyword>
<comment type="similarity">
    <text evidence="1">Belongs to the fructosamine kinase family.</text>
</comment>
<sequence length="247" mass="26679">MTFRKTGTHVPSDFFATEAGGLRWLAEPGTVDVAGVIDVSETALILERIDEAPATREAAADFGHRLAALHQAPAGRFGDNPPKVETYYFGPLSQPLKITTRFADSCGEAYAARLESLAGYDPNPPAEVTQLIERIGAGTFDDDAAPARVHGDLWAGNLLFTSGTAALIDPAAWAGHPLIDLGMLSLFSAPHLETIIGAWAEAYPVDMLGRDWRERIELYQFFGLYAHAVLFGGGYRQASITAARQYL</sequence>
<proteinExistence type="inferred from homology"/>
<dbReference type="OrthoDB" id="5291879at2"/>
<dbReference type="PIRSF" id="PIRSF006221">
    <property type="entry name" value="Ketosamine-3-kinase"/>
    <property type="match status" value="1"/>
</dbReference>
<organism evidence="2 3">
    <name type="scientific">Brevibacterium luteolum</name>
    <dbReference type="NCBI Taxonomy" id="199591"/>
    <lineage>
        <taxon>Bacteria</taxon>
        <taxon>Bacillati</taxon>
        <taxon>Actinomycetota</taxon>
        <taxon>Actinomycetes</taxon>
        <taxon>Micrococcales</taxon>
        <taxon>Brevibacteriaceae</taxon>
        <taxon>Brevibacterium</taxon>
    </lineage>
</organism>
<dbReference type="Gene3D" id="3.30.200.20">
    <property type="entry name" value="Phosphorylase Kinase, domain 1"/>
    <property type="match status" value="1"/>
</dbReference>
<dbReference type="PANTHER" id="PTHR12149:SF8">
    <property type="entry name" value="PROTEIN-RIBULOSAMINE 3-KINASE"/>
    <property type="match status" value="1"/>
</dbReference>
<dbReference type="RefSeq" id="WP_102160400.1">
    <property type="nucleotide sequence ID" value="NZ_JALXLX010000018.1"/>
</dbReference>
<protein>
    <submittedName>
        <fullName evidence="2">Fructosamine kinase</fullName>
    </submittedName>
</protein>
<accession>A0A2N6PL50</accession>
<dbReference type="Proteomes" id="UP000235703">
    <property type="component" value="Unassembled WGS sequence"/>
</dbReference>
<dbReference type="AlphaFoldDB" id="A0A2N6PL50"/>
<dbReference type="Pfam" id="PF03881">
    <property type="entry name" value="Fructosamin_kin"/>
    <property type="match status" value="1"/>
</dbReference>
<dbReference type="Gene3D" id="1.20.1270.240">
    <property type="match status" value="1"/>
</dbReference>
<dbReference type="GO" id="GO:0016301">
    <property type="term" value="F:kinase activity"/>
    <property type="evidence" value="ECO:0007669"/>
    <property type="project" value="UniProtKB-UniRule"/>
</dbReference>
<dbReference type="Gene3D" id="1.10.510.10">
    <property type="entry name" value="Transferase(Phosphotransferase) domain 1"/>
    <property type="match status" value="1"/>
</dbReference>
<comment type="caution">
    <text evidence="2">The sequence shown here is derived from an EMBL/GenBank/DDBJ whole genome shotgun (WGS) entry which is preliminary data.</text>
</comment>
<dbReference type="InterPro" id="IPR011009">
    <property type="entry name" value="Kinase-like_dom_sf"/>
</dbReference>
<dbReference type="PANTHER" id="PTHR12149">
    <property type="entry name" value="FRUCTOSAMINE 3 KINASE-RELATED PROTEIN"/>
    <property type="match status" value="1"/>
</dbReference>